<dbReference type="EC" id="3.6.4.13" evidence="5"/>
<evidence type="ECO:0000256" key="2">
    <source>
        <dbReference type="ARBA" id="ARBA00001946"/>
    </source>
</evidence>
<dbReference type="PANTHER" id="PTHR12131:SF1">
    <property type="entry name" value="ATP-DEPENDENT RNA HELICASE SUPV3L1, MITOCHONDRIAL-RELATED"/>
    <property type="match status" value="1"/>
</dbReference>
<keyword evidence="6" id="KW-0547">Nucleotide-binding</keyword>
<dbReference type="WBParaSite" id="EEL_0000480301-mRNA-1">
    <property type="protein sequence ID" value="EEL_0000480301-mRNA-1"/>
    <property type="gene ID" value="EEL_0000480301"/>
</dbReference>
<dbReference type="FunFam" id="3.40.50.300:FF:000269">
    <property type="entry name" value="ATP-dependent RNA helicase SUPV3L1, mitochondrial"/>
    <property type="match status" value="1"/>
</dbReference>
<sequence>MSEMTVMLLKATSSQMGKMALQVVKCRPPWILLMTSSTDQGPSFMQTRLLQRSHSSVAPRKSPSTDCDGKSGTEQSKSLFVGNRQVGPESVQNEKKFAPIILKQTKYSPTETKFAARMVPSARKIKSRSFIDIVPPAPIIIPNLPKNETDIIVDLNKDDISRVLENFARRPLVRELSEQNNVNRKMFHAAYKSFRNYCLHASPLDPCIAVVISDILNKARDVDSIYPYFIEHAKRVYPHLECEKELKTLSDLTKPYNWYPKARELFRRIHFHAGPTNSGKTYEALQQFYQAKTGFYCCPLRLLANEVCQKTNEQGIKCDMITGEERRYAVDDGSPSSHVAMTVEMVPVDVNVEVAVIDEIQMLRDQSRGWAWTRALLGIAAEEVHLCGEEAAIDIVRGLLDPIGEHVEVHRYKRKTPLIVNKEALRKLKNVQDGDCLVCFSVAMLFSVAKSLMKLGIQPTVIYGALPPWTKLNQAKTFNEMSRKPNVMVATDAVGMGLNLNIRRIIFVQFPFGEHQANYHVMQVAGRAGRFKSAYQKGWVTTLRAADMPLLEAFMKEPIKPIETAGIAPTSEQLETFSYHLPHASFLSIIDMFISISSLSKRFHLCDIEQFRKLAELINDIPLSIKVKYAFCTAPVDMEVDNGVARTCFVRRRSSNKLQLWPLPKPTSVAMLLDMCKLYNLIDLYLWLSYKFPDMFPDRERIRLLGKLIESYINEALFAISDITSSQSDDEGNEYLDEMSDQGRMESVSERLLRKGLVNESELLSLREEIRREEIKKLEGHYERRKITMNDIDISRILIVSGLPSVLLEDTAMNFAETIYELLETTFNVAGCRSANNEQRQRCSVLTFPSSQLAIAAHCTKNYVIFEENSDTATILYPTGRDNAVTGFNALHGRDCAVEFHAGTSEQTSWRNYSDYQDNVCKPTSTSISHQFLSSTV</sequence>
<evidence type="ECO:0000256" key="8">
    <source>
        <dbReference type="ARBA" id="ARBA00022806"/>
    </source>
</evidence>
<comment type="cofactor">
    <cofactor evidence="1">
        <name>Mn(2+)</name>
        <dbReference type="ChEBI" id="CHEBI:29035"/>
    </cofactor>
</comment>
<evidence type="ECO:0000256" key="13">
    <source>
        <dbReference type="SAM" id="MobiDB-lite"/>
    </source>
</evidence>
<dbReference type="Proteomes" id="UP000050640">
    <property type="component" value="Unplaced"/>
</dbReference>
<evidence type="ECO:0000313" key="16">
    <source>
        <dbReference type="WBParaSite" id="EEL_0000480301-mRNA-1"/>
    </source>
</evidence>
<dbReference type="GO" id="GO:0000965">
    <property type="term" value="P:mitochondrial RNA 3'-end processing"/>
    <property type="evidence" value="ECO:0007669"/>
    <property type="project" value="TreeGrafter"/>
</dbReference>
<evidence type="ECO:0000256" key="1">
    <source>
        <dbReference type="ARBA" id="ARBA00001936"/>
    </source>
</evidence>
<dbReference type="GO" id="GO:0005524">
    <property type="term" value="F:ATP binding"/>
    <property type="evidence" value="ECO:0007669"/>
    <property type="project" value="UniProtKB-KW"/>
</dbReference>
<feature type="region of interest" description="Disordered" evidence="13">
    <location>
        <begin position="50"/>
        <end position="91"/>
    </location>
</feature>
<dbReference type="InterPro" id="IPR001650">
    <property type="entry name" value="Helicase_C-like"/>
</dbReference>
<keyword evidence="15" id="KW-1185">Reference proteome</keyword>
<dbReference type="InterPro" id="IPR041082">
    <property type="entry name" value="Suv3_C_1"/>
</dbReference>
<comment type="catalytic activity">
    <reaction evidence="12">
        <text>ATP + H2O = ADP + phosphate + H(+)</text>
        <dbReference type="Rhea" id="RHEA:13065"/>
        <dbReference type="ChEBI" id="CHEBI:15377"/>
        <dbReference type="ChEBI" id="CHEBI:15378"/>
        <dbReference type="ChEBI" id="CHEBI:30616"/>
        <dbReference type="ChEBI" id="CHEBI:43474"/>
        <dbReference type="ChEBI" id="CHEBI:456216"/>
        <dbReference type="EC" id="3.6.4.13"/>
    </reaction>
</comment>
<organism evidence="15 16">
    <name type="scientific">Elaeophora elaphi</name>
    <dbReference type="NCBI Taxonomy" id="1147741"/>
    <lineage>
        <taxon>Eukaryota</taxon>
        <taxon>Metazoa</taxon>
        <taxon>Ecdysozoa</taxon>
        <taxon>Nematoda</taxon>
        <taxon>Chromadorea</taxon>
        <taxon>Rhabditida</taxon>
        <taxon>Spirurina</taxon>
        <taxon>Spiruromorpha</taxon>
        <taxon>Filarioidea</taxon>
        <taxon>Onchocercidae</taxon>
        <taxon>Elaeophora</taxon>
    </lineage>
</organism>
<feature type="domain" description="Helicase C-terminal" evidence="14">
    <location>
        <begin position="423"/>
        <end position="575"/>
    </location>
</feature>
<evidence type="ECO:0000256" key="9">
    <source>
        <dbReference type="ARBA" id="ARBA00022840"/>
    </source>
</evidence>
<dbReference type="AlphaFoldDB" id="A0A158Q7J1"/>
<evidence type="ECO:0000256" key="11">
    <source>
        <dbReference type="ARBA" id="ARBA00023128"/>
    </source>
</evidence>
<dbReference type="Gene3D" id="3.40.50.300">
    <property type="entry name" value="P-loop containing nucleotide triphosphate hydrolases"/>
    <property type="match status" value="2"/>
</dbReference>
<dbReference type="Pfam" id="PF18114">
    <property type="entry name" value="Suv3_N"/>
    <property type="match status" value="1"/>
</dbReference>
<dbReference type="Pfam" id="PF18147">
    <property type="entry name" value="Suv3_C_1"/>
    <property type="match status" value="1"/>
</dbReference>
<dbReference type="InterPro" id="IPR044774">
    <property type="entry name" value="Suv3_DEXQc"/>
</dbReference>
<evidence type="ECO:0000256" key="10">
    <source>
        <dbReference type="ARBA" id="ARBA00022946"/>
    </source>
</evidence>
<reference evidence="16" key="1">
    <citation type="submission" date="2016-04" db="UniProtKB">
        <authorList>
            <consortium name="WormBaseParasite"/>
        </authorList>
    </citation>
    <scope>IDENTIFICATION</scope>
</reference>
<dbReference type="GO" id="GO:0003724">
    <property type="term" value="F:RNA helicase activity"/>
    <property type="evidence" value="ECO:0007669"/>
    <property type="project" value="UniProtKB-EC"/>
</dbReference>
<evidence type="ECO:0000256" key="12">
    <source>
        <dbReference type="ARBA" id="ARBA00047984"/>
    </source>
</evidence>
<protein>
    <recommendedName>
        <fullName evidence="5">RNA helicase</fullName>
        <ecNumber evidence="5">3.6.4.13</ecNumber>
    </recommendedName>
</protein>
<keyword evidence="11" id="KW-0496">Mitochondrion</keyword>
<evidence type="ECO:0000256" key="7">
    <source>
        <dbReference type="ARBA" id="ARBA00022801"/>
    </source>
</evidence>
<keyword evidence="10" id="KW-0809">Transit peptide</keyword>
<keyword evidence="7" id="KW-0378">Hydrolase</keyword>
<dbReference type="CDD" id="cd17913">
    <property type="entry name" value="DEXQc_Suv3"/>
    <property type="match status" value="1"/>
</dbReference>
<dbReference type="Pfam" id="PF00271">
    <property type="entry name" value="Helicase_C"/>
    <property type="match status" value="1"/>
</dbReference>
<dbReference type="InterPro" id="IPR055206">
    <property type="entry name" value="DEXQc_SUV3"/>
</dbReference>
<accession>A0A158Q7J1</accession>
<evidence type="ECO:0000256" key="3">
    <source>
        <dbReference type="ARBA" id="ARBA00004173"/>
    </source>
</evidence>
<evidence type="ECO:0000256" key="4">
    <source>
        <dbReference type="ARBA" id="ARBA00008708"/>
    </source>
</evidence>
<dbReference type="Gene3D" id="1.20.58.1080">
    <property type="match status" value="1"/>
</dbReference>
<dbReference type="Gene3D" id="1.20.272.40">
    <property type="match status" value="1"/>
</dbReference>
<dbReference type="PANTHER" id="PTHR12131">
    <property type="entry name" value="ATP-DEPENDENT RNA AND DNA HELICASE"/>
    <property type="match status" value="1"/>
</dbReference>
<comment type="cofactor">
    <cofactor evidence="2">
        <name>Mg(2+)</name>
        <dbReference type="ChEBI" id="CHEBI:18420"/>
    </cofactor>
</comment>
<dbReference type="PROSITE" id="PS51194">
    <property type="entry name" value="HELICASE_CTER"/>
    <property type="match status" value="1"/>
</dbReference>
<dbReference type="STRING" id="1147741.A0A158Q7J1"/>
<comment type="subcellular location">
    <subcellularLocation>
        <location evidence="3">Mitochondrion</location>
    </subcellularLocation>
</comment>
<comment type="similarity">
    <text evidence="4">Belongs to the helicase family.</text>
</comment>
<evidence type="ECO:0000256" key="5">
    <source>
        <dbReference type="ARBA" id="ARBA00012552"/>
    </source>
</evidence>
<keyword evidence="9" id="KW-0067">ATP-binding</keyword>
<dbReference type="InterPro" id="IPR050699">
    <property type="entry name" value="RNA-DNA_Helicase"/>
</dbReference>
<evidence type="ECO:0000259" key="14">
    <source>
        <dbReference type="PROSITE" id="PS51194"/>
    </source>
</evidence>
<name>A0A158Q7J1_9BILA</name>
<dbReference type="Pfam" id="PF22527">
    <property type="entry name" value="DEXQc_Suv3"/>
    <property type="match status" value="1"/>
</dbReference>
<dbReference type="InterPro" id="IPR041453">
    <property type="entry name" value="Suv3_N"/>
</dbReference>
<dbReference type="GO" id="GO:0016787">
    <property type="term" value="F:hydrolase activity"/>
    <property type="evidence" value="ECO:0007669"/>
    <property type="project" value="UniProtKB-KW"/>
</dbReference>
<proteinExistence type="inferred from homology"/>
<dbReference type="InterPro" id="IPR027417">
    <property type="entry name" value="P-loop_NTPase"/>
</dbReference>
<dbReference type="Pfam" id="PF12513">
    <property type="entry name" value="SUV3_C"/>
    <property type="match status" value="1"/>
</dbReference>
<dbReference type="SUPFAM" id="SSF52540">
    <property type="entry name" value="P-loop containing nucleoside triphosphate hydrolases"/>
    <property type="match status" value="1"/>
</dbReference>
<evidence type="ECO:0000313" key="15">
    <source>
        <dbReference type="Proteomes" id="UP000050640"/>
    </source>
</evidence>
<dbReference type="SMART" id="SM00490">
    <property type="entry name" value="HELICc"/>
    <property type="match status" value="1"/>
</dbReference>
<dbReference type="InterPro" id="IPR022192">
    <property type="entry name" value="SUV3_C"/>
</dbReference>
<evidence type="ECO:0000256" key="6">
    <source>
        <dbReference type="ARBA" id="ARBA00022741"/>
    </source>
</evidence>
<dbReference type="GO" id="GO:0045025">
    <property type="term" value="C:mitochondrial degradosome"/>
    <property type="evidence" value="ECO:0007669"/>
    <property type="project" value="TreeGrafter"/>
</dbReference>
<dbReference type="Gene3D" id="1.10.1740.140">
    <property type="match status" value="1"/>
</dbReference>
<keyword evidence="8" id="KW-0347">Helicase</keyword>